<dbReference type="Proteomes" id="UP001202328">
    <property type="component" value="Unassembled WGS sequence"/>
</dbReference>
<comment type="caution">
    <text evidence="1">The sequence shown here is derived from an EMBL/GenBank/DDBJ whole genome shotgun (WGS) entry which is preliminary data.</text>
</comment>
<dbReference type="Gene3D" id="1.20.910.10">
    <property type="entry name" value="Heme oxygenase-like"/>
    <property type="match status" value="1"/>
</dbReference>
<evidence type="ECO:0000313" key="2">
    <source>
        <dbReference type="Proteomes" id="UP001202328"/>
    </source>
</evidence>
<protein>
    <submittedName>
        <fullName evidence="1">Uncharacterized protein</fullName>
    </submittedName>
</protein>
<sequence length="450" mass="50370">MASGSLDAKEFNQYVVNYAHLLNTFLEQQSADQCEDDSDKAAFLGWSNHVKLELERHNSFVEQKLGLNPTIETALHPATAKYKEFLLATASGNVEVNETLTQQSKIPAYTLGAMTPSLRLYAFLSKEMQKLVSPYSRQSEQTLILPIYTKLDPEEERLMLFVDFDFTCISVASLEILANIEILSAQKSDQQLQGEDRDRYSQIASIDLRKTWELLSQQYTLENDNFKKEIMLGKKAVSFDYHGLHSAFEKLSSPEGQAVSRIFDSGVLKGISLEDIKHAGKCMELHNGCLNFFEKIALSSNLALCKVLVMRIGGLDMLKVDGNEFSYADEIFTGEVTRQAHQSVIAKVEYFEDMVVKNAHEHVPIPRSVFVTADIGIVIGSNKSLIKVGNHFGITFVPLYAGVVKEQKNCLDTGDPVVWRGSISGTLYTVTGWIEIEAFILGRDLVNEEL</sequence>
<dbReference type="InterPro" id="IPR016084">
    <property type="entry name" value="Haem_Oase-like_multi-hlx"/>
</dbReference>
<dbReference type="PANTHER" id="PTHR43198">
    <property type="entry name" value="BIFUNCTIONAL TH2 PROTEIN"/>
    <property type="match status" value="1"/>
</dbReference>
<dbReference type="InterPro" id="IPR050967">
    <property type="entry name" value="Thiamine_Salvage_TenA"/>
</dbReference>
<keyword evidence="2" id="KW-1185">Reference proteome</keyword>
<proteinExistence type="predicted"/>
<dbReference type="EMBL" id="JAJJMB010009441">
    <property type="protein sequence ID" value="KAI3913767.1"/>
    <property type="molecule type" value="Genomic_DNA"/>
</dbReference>
<reference evidence="1" key="1">
    <citation type="submission" date="2022-04" db="EMBL/GenBank/DDBJ databases">
        <title>A functionally conserved STORR gene fusion in Papaver species that diverged 16.8 million years ago.</title>
        <authorList>
            <person name="Catania T."/>
        </authorList>
    </citation>
    <scope>NUCLEOTIDE SEQUENCE</scope>
    <source>
        <strain evidence="1">S-188037</strain>
    </source>
</reference>
<name>A0AAD4SPK4_9MAGN</name>
<gene>
    <name evidence="1" type="ORF">MKW98_011828</name>
</gene>
<dbReference type="AlphaFoldDB" id="A0AAD4SPK4"/>
<evidence type="ECO:0000313" key="1">
    <source>
        <dbReference type="EMBL" id="KAI3913767.1"/>
    </source>
</evidence>
<dbReference type="SUPFAM" id="SSF48613">
    <property type="entry name" value="Heme oxygenase-like"/>
    <property type="match status" value="1"/>
</dbReference>
<dbReference type="GO" id="GO:0005829">
    <property type="term" value="C:cytosol"/>
    <property type="evidence" value="ECO:0007669"/>
    <property type="project" value="TreeGrafter"/>
</dbReference>
<dbReference type="PANTHER" id="PTHR43198:SF2">
    <property type="entry name" value="SI:CH1073-67J19.1-RELATED"/>
    <property type="match status" value="1"/>
</dbReference>
<accession>A0AAD4SPK4</accession>
<organism evidence="1 2">
    <name type="scientific">Papaver atlanticum</name>
    <dbReference type="NCBI Taxonomy" id="357466"/>
    <lineage>
        <taxon>Eukaryota</taxon>
        <taxon>Viridiplantae</taxon>
        <taxon>Streptophyta</taxon>
        <taxon>Embryophyta</taxon>
        <taxon>Tracheophyta</taxon>
        <taxon>Spermatophyta</taxon>
        <taxon>Magnoliopsida</taxon>
        <taxon>Ranunculales</taxon>
        <taxon>Papaveraceae</taxon>
        <taxon>Papaveroideae</taxon>
        <taxon>Papaver</taxon>
    </lineage>
</organism>